<sequence length="312" mass="33293">MAGAALLWPAKRALPNADLEPPQDAPRESWATSSDGARLRVLTYGPADAPPLVLAHGWTCAAQAWLPQVRTLVGDFRVVAFDQRGHGQSDAGAGRFSVDLLADDLDAVLAHVLRDGERAVLAGHSMGGMSIIAWADRHPGRVGERAKAAVLVGTSAHCRPRAFNEAVAAVLGLPFPMGLIRNSWATRRAVRNYALSPSARAADVDFTARMALDCPPRTRGEWQLALVPLDIRSGVERLTVPTTVVAGAQDRVLPLGHSRRIAEALAEHGWLERFVVLPDTGHMIGLEASGSLNAIIRGTAEAAERRAAPTPR</sequence>
<protein>
    <recommendedName>
        <fullName evidence="2">Serine aminopeptidase S33 domain-containing protein</fullName>
    </recommendedName>
</protein>
<organism evidence="3 4">
    <name type="scientific">Segniliparus rugosus (strain ATCC BAA-974 / DSM 45345 / CCUG 50838 / CIP 108380 / JCM 13579 / CDC 945)</name>
    <dbReference type="NCBI Taxonomy" id="679197"/>
    <lineage>
        <taxon>Bacteria</taxon>
        <taxon>Bacillati</taxon>
        <taxon>Actinomycetota</taxon>
        <taxon>Actinomycetes</taxon>
        <taxon>Mycobacteriales</taxon>
        <taxon>Segniliparaceae</taxon>
        <taxon>Segniliparus</taxon>
    </lineage>
</organism>
<dbReference type="InterPro" id="IPR029058">
    <property type="entry name" value="AB_hydrolase_fold"/>
</dbReference>
<accession>E5XNG2</accession>
<evidence type="ECO:0000313" key="3">
    <source>
        <dbReference type="EMBL" id="EFV14074.1"/>
    </source>
</evidence>
<dbReference type="Gene3D" id="3.40.50.1820">
    <property type="entry name" value="alpha/beta hydrolase"/>
    <property type="match status" value="1"/>
</dbReference>
<comment type="caution">
    <text evidence="3">The sequence shown here is derived from an EMBL/GenBank/DDBJ whole genome shotgun (WGS) entry which is preliminary data.</text>
</comment>
<dbReference type="eggNOG" id="COG2267">
    <property type="taxonomic scope" value="Bacteria"/>
</dbReference>
<dbReference type="PANTHER" id="PTHR43798:SF31">
    <property type="entry name" value="AB HYDROLASE SUPERFAMILY PROTEIN YCLE"/>
    <property type="match status" value="1"/>
</dbReference>
<dbReference type="AlphaFoldDB" id="E5XNG2"/>
<dbReference type="Pfam" id="PF12146">
    <property type="entry name" value="Hydrolase_4"/>
    <property type="match status" value="1"/>
</dbReference>
<dbReference type="GO" id="GO:0016020">
    <property type="term" value="C:membrane"/>
    <property type="evidence" value="ECO:0007669"/>
    <property type="project" value="TreeGrafter"/>
</dbReference>
<evidence type="ECO:0000256" key="1">
    <source>
        <dbReference type="ARBA" id="ARBA00022801"/>
    </source>
</evidence>
<proteinExistence type="predicted"/>
<dbReference type="SUPFAM" id="SSF53474">
    <property type="entry name" value="alpha/beta-Hydrolases"/>
    <property type="match status" value="1"/>
</dbReference>
<feature type="domain" description="Serine aminopeptidase S33" evidence="2">
    <location>
        <begin position="53"/>
        <end position="286"/>
    </location>
</feature>
<dbReference type="InterPro" id="IPR050266">
    <property type="entry name" value="AB_hydrolase_sf"/>
</dbReference>
<keyword evidence="4" id="KW-1185">Reference proteome</keyword>
<name>E5XNG2_SEGRC</name>
<dbReference type="InterPro" id="IPR022742">
    <property type="entry name" value="Hydrolase_4"/>
</dbReference>
<dbReference type="InterPro" id="IPR000073">
    <property type="entry name" value="AB_hydrolase_1"/>
</dbReference>
<dbReference type="PRINTS" id="PR00111">
    <property type="entry name" value="ABHYDROLASE"/>
</dbReference>
<keyword evidence="1" id="KW-0378">Hydrolase</keyword>
<dbReference type="PANTHER" id="PTHR43798">
    <property type="entry name" value="MONOACYLGLYCEROL LIPASE"/>
    <property type="match status" value="1"/>
</dbReference>
<dbReference type="GO" id="GO:0016787">
    <property type="term" value="F:hydrolase activity"/>
    <property type="evidence" value="ECO:0007669"/>
    <property type="project" value="UniProtKB-KW"/>
</dbReference>
<gene>
    <name evidence="3" type="ORF">HMPREF9336_00991</name>
</gene>
<evidence type="ECO:0000313" key="4">
    <source>
        <dbReference type="Proteomes" id="UP000004816"/>
    </source>
</evidence>
<dbReference type="Proteomes" id="UP000004816">
    <property type="component" value="Unassembled WGS sequence"/>
</dbReference>
<dbReference type="STRING" id="679197.HMPREF9336_00991"/>
<reference evidence="3 4" key="1">
    <citation type="journal article" date="2011" name="Stand. Genomic Sci.">
        <title>High quality draft genome sequence of Segniliparus rugosus CDC 945(T)= (ATCC BAA-974(T)).</title>
        <authorList>
            <person name="Earl A.M."/>
            <person name="Desjardins C.A."/>
            <person name="Fitzgerald M.G."/>
            <person name="Arachchi H.M."/>
            <person name="Zeng Q."/>
            <person name="Mehta T."/>
            <person name="Griggs A."/>
            <person name="Birren B.W."/>
            <person name="Toney N.C."/>
            <person name="Carr J."/>
            <person name="Posey J."/>
            <person name="Butler W.R."/>
        </authorList>
    </citation>
    <scope>NUCLEOTIDE SEQUENCE [LARGE SCALE GENOMIC DNA]</scope>
    <source>
        <strain evidence="4">ATCC BAA-974 / DSM 45345 / CCUG 50838 / CIP 108380 / JCM 13579 / CDC 945</strain>
    </source>
</reference>
<dbReference type="HOGENOM" id="CLU_020336_6_1_11"/>
<evidence type="ECO:0000259" key="2">
    <source>
        <dbReference type="Pfam" id="PF12146"/>
    </source>
</evidence>
<dbReference type="EMBL" id="ACZI02000003">
    <property type="protein sequence ID" value="EFV14074.1"/>
    <property type="molecule type" value="Genomic_DNA"/>
</dbReference>